<gene>
    <name evidence="2" type="ORF">Atep_22060</name>
</gene>
<evidence type="ECO:0000259" key="1">
    <source>
        <dbReference type="Pfam" id="PF01850"/>
    </source>
</evidence>
<dbReference type="Gene3D" id="3.40.50.1010">
    <property type="entry name" value="5'-nuclease"/>
    <property type="match status" value="1"/>
</dbReference>
<feature type="domain" description="PIN" evidence="1">
    <location>
        <begin position="2"/>
        <end position="125"/>
    </location>
</feature>
<dbReference type="RefSeq" id="WP_213378627.1">
    <property type="nucleotide sequence ID" value="NZ_AP024563.1"/>
</dbReference>
<evidence type="ECO:0000313" key="3">
    <source>
        <dbReference type="Proteomes" id="UP000680679"/>
    </source>
</evidence>
<proteinExistence type="predicted"/>
<protein>
    <recommendedName>
        <fullName evidence="1">PIN domain-containing protein</fullName>
    </recommendedName>
</protein>
<reference evidence="2 3" key="1">
    <citation type="submission" date="2021-04" db="EMBL/GenBank/DDBJ databases">
        <title>Complete genome sequencing of Allochromatium tepidum strain NZ.</title>
        <authorList>
            <person name="Tsukatani Y."/>
            <person name="Mori H."/>
        </authorList>
    </citation>
    <scope>NUCLEOTIDE SEQUENCE [LARGE SCALE GENOMIC DNA]</scope>
    <source>
        <strain evidence="2 3">NZ</strain>
    </source>
</reference>
<sequence>MIALDTNILARFYVADPSDPEAAKQRPIAYELLTRHPSLFVPLTVVLELEWVLRAFYRFEVADIIRVFERLPGLANVHVEQADRVVNALERLAQGLDFADALHLSGCAHCEVFYTFDDRRFARRAQRLVTEPPVSVPMLRTANAWGAWANSII</sequence>
<accession>A0ABN6GCA9</accession>
<organism evidence="2 3">
    <name type="scientific">Allochromatium tepidum</name>
    <dbReference type="NCBI Taxonomy" id="553982"/>
    <lineage>
        <taxon>Bacteria</taxon>
        <taxon>Pseudomonadati</taxon>
        <taxon>Pseudomonadota</taxon>
        <taxon>Gammaproteobacteria</taxon>
        <taxon>Chromatiales</taxon>
        <taxon>Chromatiaceae</taxon>
        <taxon>Allochromatium</taxon>
    </lineage>
</organism>
<dbReference type="SUPFAM" id="SSF88723">
    <property type="entry name" value="PIN domain-like"/>
    <property type="match status" value="1"/>
</dbReference>
<dbReference type="InterPro" id="IPR002716">
    <property type="entry name" value="PIN_dom"/>
</dbReference>
<dbReference type="Proteomes" id="UP000680679">
    <property type="component" value="Chromosome"/>
</dbReference>
<dbReference type="InterPro" id="IPR029060">
    <property type="entry name" value="PIN-like_dom_sf"/>
</dbReference>
<dbReference type="EMBL" id="AP024563">
    <property type="protein sequence ID" value="BCU07529.1"/>
    <property type="molecule type" value="Genomic_DNA"/>
</dbReference>
<keyword evidence="3" id="KW-1185">Reference proteome</keyword>
<dbReference type="CDD" id="cd18683">
    <property type="entry name" value="PIN_VapC-like"/>
    <property type="match status" value="1"/>
</dbReference>
<name>A0ABN6GCA9_9GAMM</name>
<evidence type="ECO:0000313" key="2">
    <source>
        <dbReference type="EMBL" id="BCU07529.1"/>
    </source>
</evidence>
<dbReference type="Pfam" id="PF01850">
    <property type="entry name" value="PIN"/>
    <property type="match status" value="1"/>
</dbReference>